<dbReference type="AlphaFoldDB" id="A0A0V1GVF6"/>
<dbReference type="Proteomes" id="UP000055024">
    <property type="component" value="Unassembled WGS sequence"/>
</dbReference>
<gene>
    <name evidence="1" type="ORF">T11_2295</name>
</gene>
<proteinExistence type="predicted"/>
<name>A0A0V1GVF6_9BILA</name>
<keyword evidence="2" id="KW-1185">Reference proteome</keyword>
<evidence type="ECO:0000313" key="2">
    <source>
        <dbReference type="Proteomes" id="UP000055024"/>
    </source>
</evidence>
<sequence>MYRCILRYGLLYTFLESALPTDSEPIYRRILESCLQSTSLDSDLVTDYEPIYGLHYSGASFTDAAPIYGVHYSGLIIIHVLGQSFVYSVTTRRVGSADLFPPGLLQFVRRRSVLVPSRSLGLVF</sequence>
<comment type="caution">
    <text evidence="1">The sequence shown here is derived from an EMBL/GenBank/DDBJ whole genome shotgun (WGS) entry which is preliminary data.</text>
</comment>
<protein>
    <submittedName>
        <fullName evidence="1">Uncharacterized protein</fullName>
    </submittedName>
</protein>
<dbReference type="EMBL" id="JYDP01000234">
    <property type="protein sequence ID" value="KRZ02327.1"/>
    <property type="molecule type" value="Genomic_DNA"/>
</dbReference>
<evidence type="ECO:0000313" key="1">
    <source>
        <dbReference type="EMBL" id="KRZ02327.1"/>
    </source>
</evidence>
<accession>A0A0V1GVF6</accession>
<reference evidence="1 2" key="1">
    <citation type="submission" date="2015-01" db="EMBL/GenBank/DDBJ databases">
        <title>Evolution of Trichinella species and genotypes.</title>
        <authorList>
            <person name="Korhonen P.K."/>
            <person name="Edoardo P."/>
            <person name="Giuseppe L.R."/>
            <person name="Gasser R.B."/>
        </authorList>
    </citation>
    <scope>NUCLEOTIDE SEQUENCE [LARGE SCALE GENOMIC DNA]</scope>
    <source>
        <strain evidence="1">ISS1029</strain>
    </source>
</reference>
<organism evidence="1 2">
    <name type="scientific">Trichinella zimbabwensis</name>
    <dbReference type="NCBI Taxonomy" id="268475"/>
    <lineage>
        <taxon>Eukaryota</taxon>
        <taxon>Metazoa</taxon>
        <taxon>Ecdysozoa</taxon>
        <taxon>Nematoda</taxon>
        <taxon>Enoplea</taxon>
        <taxon>Dorylaimia</taxon>
        <taxon>Trichinellida</taxon>
        <taxon>Trichinellidae</taxon>
        <taxon>Trichinella</taxon>
    </lineage>
</organism>